<keyword evidence="2" id="KW-1185">Reference proteome</keyword>
<proteinExistence type="predicted"/>
<dbReference type="EMBL" id="CYGY02000068">
    <property type="protein sequence ID" value="SIT49286.1"/>
    <property type="molecule type" value="Genomic_DNA"/>
</dbReference>
<gene>
    <name evidence="1" type="ORF">BN2476_680050</name>
</gene>
<evidence type="ECO:0000313" key="2">
    <source>
        <dbReference type="Proteomes" id="UP000195569"/>
    </source>
</evidence>
<evidence type="ECO:0000313" key="1">
    <source>
        <dbReference type="EMBL" id="SIT49286.1"/>
    </source>
</evidence>
<name>A0A1N7SPM0_9BURK</name>
<dbReference type="RefSeq" id="WP_087738356.1">
    <property type="nucleotide sequence ID" value="NZ_CYGY02000068.1"/>
</dbReference>
<sequence>MDLIIDVAGVDQADVVHEFSDVPSEDLDVVKSTALLGDPVVTAVVYDVFHNLPAIISSLAAVLVAWGKKDALRRVVLKKGAKTIKLEIRGMSGEDLHKVLESRITEFHNDEPD</sequence>
<comment type="caution">
    <text evidence="1">The sequence shown here is derived from an EMBL/GenBank/DDBJ whole genome shotgun (WGS) entry which is preliminary data.</text>
</comment>
<dbReference type="AlphaFoldDB" id="A0A1N7SPM0"/>
<dbReference type="OrthoDB" id="9875970at2"/>
<organism evidence="1 2">
    <name type="scientific">Paraburkholderia piptadeniae</name>
    <dbReference type="NCBI Taxonomy" id="1701573"/>
    <lineage>
        <taxon>Bacteria</taxon>
        <taxon>Pseudomonadati</taxon>
        <taxon>Pseudomonadota</taxon>
        <taxon>Betaproteobacteria</taxon>
        <taxon>Burkholderiales</taxon>
        <taxon>Burkholderiaceae</taxon>
        <taxon>Paraburkholderia</taxon>
    </lineage>
</organism>
<reference evidence="1" key="1">
    <citation type="submission" date="2016-12" db="EMBL/GenBank/DDBJ databases">
        <authorList>
            <person name="Moulin L."/>
        </authorList>
    </citation>
    <scope>NUCLEOTIDE SEQUENCE [LARGE SCALE GENOMIC DNA]</scope>
    <source>
        <strain evidence="1">STM 7183</strain>
    </source>
</reference>
<dbReference type="Proteomes" id="UP000195569">
    <property type="component" value="Unassembled WGS sequence"/>
</dbReference>
<protein>
    <submittedName>
        <fullName evidence="1">Uncharacterized protein</fullName>
    </submittedName>
</protein>
<accession>A0A1N7SPM0</accession>